<evidence type="ECO:0000313" key="1">
    <source>
        <dbReference type="EMBL" id="ROW12397.1"/>
    </source>
</evidence>
<dbReference type="OrthoDB" id="4688861at2759"/>
<dbReference type="Proteomes" id="UP000283895">
    <property type="component" value="Unassembled WGS sequence"/>
</dbReference>
<organism evidence="1 2">
    <name type="scientific">Cytospora schulzeri</name>
    <dbReference type="NCBI Taxonomy" id="448051"/>
    <lineage>
        <taxon>Eukaryota</taxon>
        <taxon>Fungi</taxon>
        <taxon>Dikarya</taxon>
        <taxon>Ascomycota</taxon>
        <taxon>Pezizomycotina</taxon>
        <taxon>Sordariomycetes</taxon>
        <taxon>Sordariomycetidae</taxon>
        <taxon>Diaporthales</taxon>
        <taxon>Cytosporaceae</taxon>
        <taxon>Cytospora</taxon>
    </lineage>
</organism>
<protein>
    <recommendedName>
        <fullName evidence="3">F-box domain-containing protein</fullName>
    </recommendedName>
</protein>
<gene>
    <name evidence="1" type="ORF">VMCG_00510</name>
</gene>
<keyword evidence="2" id="KW-1185">Reference proteome</keyword>
<name>A0A423X9A8_9PEZI</name>
<reference evidence="1 2" key="1">
    <citation type="submission" date="2015-09" db="EMBL/GenBank/DDBJ databases">
        <title>Host preference determinants of Valsa canker pathogens revealed by comparative genomics.</title>
        <authorList>
            <person name="Yin Z."/>
            <person name="Huang L."/>
        </authorList>
    </citation>
    <scope>NUCLEOTIDE SEQUENCE [LARGE SCALE GENOMIC DNA]</scope>
    <source>
        <strain evidence="1 2">03-1</strain>
    </source>
</reference>
<accession>A0A423X9A8</accession>
<dbReference type="EMBL" id="LKEA01000001">
    <property type="protein sequence ID" value="ROW12397.1"/>
    <property type="molecule type" value="Genomic_DNA"/>
</dbReference>
<comment type="caution">
    <text evidence="1">The sequence shown here is derived from an EMBL/GenBank/DDBJ whole genome shotgun (WGS) entry which is preliminary data.</text>
</comment>
<evidence type="ECO:0000313" key="2">
    <source>
        <dbReference type="Proteomes" id="UP000283895"/>
    </source>
</evidence>
<proteinExistence type="predicted"/>
<dbReference type="AlphaFoldDB" id="A0A423X9A8"/>
<sequence>MAGDKTPRVFLPAEIQFMIIDALLQDGCSVASFATVSREWQVIVERHNFARINLTTSRLADVDSMLRRNRHLVGYLWFRVELERYDCTKCAPSHDWLGSNMDNVCVATAIQDLFSTLSTWEPNGDLLLDISVYSPSDSEHWFKYLTFGPDTPSDQCSWKEIAGQAMLATLVDGRHQHGWYATCRSHHRAPIEYAIKKVFVEIMGEGPFDTDEQEGQWWRQLPLVPAVTGVLLRQQNRRRWKAAALAQMFSRFPSLREIQYEPWREWDI</sequence>
<evidence type="ECO:0008006" key="3">
    <source>
        <dbReference type="Google" id="ProtNLM"/>
    </source>
</evidence>